<evidence type="ECO:0000313" key="2">
    <source>
        <dbReference type="Proteomes" id="UP000655366"/>
    </source>
</evidence>
<sequence length="109" mass="10783">MAVALPSLTALLAVLMLAALVGVTQLRLEESARSAARSLARGDSVASAVSAAHQIAGSGVAVTITEAGGYVRAEVSVRISGPLSGLVNWPLTAVAVAKAEQGPLEGPAP</sequence>
<evidence type="ECO:0000313" key="1">
    <source>
        <dbReference type="EMBL" id="MBG0738157.1"/>
    </source>
</evidence>
<protein>
    <submittedName>
        <fullName evidence="1">Pilus assembly protein TadE</fullName>
    </submittedName>
</protein>
<proteinExistence type="predicted"/>
<reference evidence="1 2" key="1">
    <citation type="submission" date="2020-11" db="EMBL/GenBank/DDBJ databases">
        <title>Arthrobacter antarcticus sp. nov., isolated from Antarctic Soil.</title>
        <authorList>
            <person name="Li J."/>
        </authorList>
    </citation>
    <scope>NUCLEOTIDE SEQUENCE [LARGE SCALE GENOMIC DNA]</scope>
    <source>
        <strain evidence="1 2">Z1-20</strain>
    </source>
</reference>
<dbReference type="AlphaFoldDB" id="A0A931CGI3"/>
<dbReference type="InterPro" id="IPR049790">
    <property type="entry name" value="Rv3655c/TadE"/>
</dbReference>
<name>A0A931CGI3_9MICC</name>
<keyword evidence="2" id="KW-1185">Reference proteome</keyword>
<gene>
    <name evidence="1" type="ORF">IV500_01735</name>
</gene>
<dbReference type="Proteomes" id="UP000655366">
    <property type="component" value="Unassembled WGS sequence"/>
</dbReference>
<dbReference type="EMBL" id="JADNYM010000002">
    <property type="protein sequence ID" value="MBG0738157.1"/>
    <property type="molecule type" value="Genomic_DNA"/>
</dbReference>
<dbReference type="RefSeq" id="WP_196395101.1">
    <property type="nucleotide sequence ID" value="NZ_JADNYM010000002.1"/>
</dbReference>
<organism evidence="1 2">
    <name type="scientific">Arthrobacter terrae</name>
    <dbReference type="NCBI Taxonomy" id="2935737"/>
    <lineage>
        <taxon>Bacteria</taxon>
        <taxon>Bacillati</taxon>
        <taxon>Actinomycetota</taxon>
        <taxon>Actinomycetes</taxon>
        <taxon>Micrococcales</taxon>
        <taxon>Micrococcaceae</taxon>
        <taxon>Arthrobacter</taxon>
    </lineage>
</organism>
<comment type="caution">
    <text evidence="1">The sequence shown here is derived from an EMBL/GenBank/DDBJ whole genome shotgun (WGS) entry which is preliminary data.</text>
</comment>
<accession>A0A931CGI3</accession>
<dbReference type="NCBIfam" id="NF041390">
    <property type="entry name" value="TadE_Rv3655c"/>
    <property type="match status" value="1"/>
</dbReference>